<dbReference type="SUPFAM" id="SSF53720">
    <property type="entry name" value="ALDH-like"/>
    <property type="match status" value="1"/>
</dbReference>
<evidence type="ECO:0000256" key="2">
    <source>
        <dbReference type="ARBA" id="ARBA00023002"/>
    </source>
</evidence>
<dbReference type="InterPro" id="IPR029510">
    <property type="entry name" value="Ald_DH_CS_GLU"/>
</dbReference>
<evidence type="ECO:0000313" key="7">
    <source>
        <dbReference type="EMBL" id="KAK9808600.1"/>
    </source>
</evidence>
<protein>
    <recommendedName>
        <fullName evidence="6">Aldehyde dehydrogenase domain-containing protein</fullName>
    </recommendedName>
</protein>
<keyword evidence="2 4" id="KW-0560">Oxidoreductase</keyword>
<evidence type="ECO:0000256" key="4">
    <source>
        <dbReference type="RuleBase" id="RU003345"/>
    </source>
</evidence>
<dbReference type="PANTHER" id="PTHR11699">
    <property type="entry name" value="ALDEHYDE DEHYDROGENASE-RELATED"/>
    <property type="match status" value="1"/>
</dbReference>
<dbReference type="Gene3D" id="3.40.309.10">
    <property type="entry name" value="Aldehyde Dehydrogenase, Chain A, domain 2"/>
    <property type="match status" value="1"/>
</dbReference>
<dbReference type="CDD" id="cd07098">
    <property type="entry name" value="ALDH_F15-22"/>
    <property type="match status" value="1"/>
</dbReference>
<evidence type="ECO:0000256" key="1">
    <source>
        <dbReference type="ARBA" id="ARBA00009986"/>
    </source>
</evidence>
<gene>
    <name evidence="7" type="ORF">WJX72_000341</name>
</gene>
<dbReference type="InterPro" id="IPR016160">
    <property type="entry name" value="Ald_DH_CS_CYS"/>
</dbReference>
<dbReference type="FunFam" id="3.40.309.10:FF:000009">
    <property type="entry name" value="Aldehyde dehydrogenase A"/>
    <property type="match status" value="1"/>
</dbReference>
<evidence type="ECO:0000256" key="5">
    <source>
        <dbReference type="SAM" id="Phobius"/>
    </source>
</evidence>
<organism evidence="7 8">
    <name type="scientific">[Myrmecia] bisecta</name>
    <dbReference type="NCBI Taxonomy" id="41462"/>
    <lineage>
        <taxon>Eukaryota</taxon>
        <taxon>Viridiplantae</taxon>
        <taxon>Chlorophyta</taxon>
        <taxon>core chlorophytes</taxon>
        <taxon>Trebouxiophyceae</taxon>
        <taxon>Trebouxiales</taxon>
        <taxon>Trebouxiaceae</taxon>
        <taxon>Myrmecia</taxon>
    </lineage>
</organism>
<keyword evidence="5" id="KW-0472">Membrane</keyword>
<proteinExistence type="inferred from homology"/>
<evidence type="ECO:0000313" key="8">
    <source>
        <dbReference type="Proteomes" id="UP001489004"/>
    </source>
</evidence>
<feature type="transmembrane region" description="Helical" evidence="5">
    <location>
        <begin position="12"/>
        <end position="32"/>
    </location>
</feature>
<dbReference type="PROSITE" id="PS00070">
    <property type="entry name" value="ALDEHYDE_DEHYDR_CYS"/>
    <property type="match status" value="1"/>
</dbReference>
<dbReference type="InterPro" id="IPR016163">
    <property type="entry name" value="Ald_DH_C"/>
</dbReference>
<dbReference type="Pfam" id="PF00171">
    <property type="entry name" value="Aldedh"/>
    <property type="match status" value="1"/>
</dbReference>
<dbReference type="PROSITE" id="PS00687">
    <property type="entry name" value="ALDEHYDE_DEHYDR_GLU"/>
    <property type="match status" value="1"/>
</dbReference>
<dbReference type="GO" id="GO:0016620">
    <property type="term" value="F:oxidoreductase activity, acting on the aldehyde or oxo group of donors, NAD or NADP as acceptor"/>
    <property type="evidence" value="ECO:0007669"/>
    <property type="project" value="InterPro"/>
</dbReference>
<dbReference type="Proteomes" id="UP001489004">
    <property type="component" value="Unassembled WGS sequence"/>
</dbReference>
<dbReference type="InterPro" id="IPR016161">
    <property type="entry name" value="Ald_DH/histidinol_DH"/>
</dbReference>
<keyword evidence="5" id="KW-0812">Transmembrane</keyword>
<dbReference type="EMBL" id="JALJOR010000011">
    <property type="protein sequence ID" value="KAK9808600.1"/>
    <property type="molecule type" value="Genomic_DNA"/>
</dbReference>
<keyword evidence="8" id="KW-1185">Reference proteome</keyword>
<dbReference type="InterPro" id="IPR015590">
    <property type="entry name" value="Aldehyde_DH_dom"/>
</dbReference>
<name>A0AAW1PFJ3_9CHLO</name>
<feature type="active site" evidence="3">
    <location>
        <position position="306"/>
    </location>
</feature>
<comment type="similarity">
    <text evidence="1 4">Belongs to the aldehyde dehydrogenase family.</text>
</comment>
<reference evidence="7 8" key="1">
    <citation type="journal article" date="2024" name="Nat. Commun.">
        <title>Phylogenomics reveals the evolutionary origins of lichenization in chlorophyte algae.</title>
        <authorList>
            <person name="Puginier C."/>
            <person name="Libourel C."/>
            <person name="Otte J."/>
            <person name="Skaloud P."/>
            <person name="Haon M."/>
            <person name="Grisel S."/>
            <person name="Petersen M."/>
            <person name="Berrin J.G."/>
            <person name="Delaux P.M."/>
            <person name="Dal Grande F."/>
            <person name="Keller J."/>
        </authorList>
    </citation>
    <scope>NUCLEOTIDE SEQUENCE [LARGE SCALE GENOMIC DNA]</scope>
    <source>
        <strain evidence="7 8">SAG 2043</strain>
    </source>
</reference>
<keyword evidence="5" id="KW-1133">Transmembrane helix</keyword>
<evidence type="ECO:0000256" key="3">
    <source>
        <dbReference type="PROSITE-ProRule" id="PRU10007"/>
    </source>
</evidence>
<comment type="caution">
    <text evidence="7">The sequence shown here is derived from an EMBL/GenBank/DDBJ whole genome shotgun (WGS) entry which is preliminary data.</text>
</comment>
<dbReference type="Gene3D" id="3.40.605.10">
    <property type="entry name" value="Aldehyde Dehydrogenase, Chain A, domain 1"/>
    <property type="match status" value="1"/>
</dbReference>
<accession>A0AAW1PFJ3</accession>
<dbReference type="InterPro" id="IPR016162">
    <property type="entry name" value="Ald_DH_N"/>
</dbReference>
<sequence length="600" mass="64767">MNLPDLIAGLTECYLCSLAWIGIAALATYLLWNTVFGEGIPVLTVEVTEAEAQDVIKGKAYEPNSKAASNKEIPCYDPGNMQLLGHLPAMTASEVRARVERARVAAKSWKGSSFKQRKLLLKTILRYIIDHQETICRVSARDSGKPMLDAAFGEVLVTCEKISWLVKEGERHLRPEKRSAGSMLFYKSARVEYHPVGVVGAIVPWNYPFHNVFNPLTAAVFAGNSIVIKVSEHATWSSLYYGRIISAALEATGAPKDLVQIVTGYAEAGNALVTSGLGKLIFVGSTGVGRKVMQAAAQTLTPVVLELGGKDPVIVCDDADMKQVIPVAMRGAFMSCGQNCAGAERFIVQSRVYGEFVKQVTEVTQRLRQGHALGGSIVDCGAMCMPGAAEQVHALVTDAVSKGAKVLAGGKVASGAHGGQFYAPTVLVDVTLNMRIWSEEVFGPVLVVVKFETDDEAVELTNDCPFGLGSNVFCRNRRRANAIASRLEAGMTAINDFTTYMCQSLPFGGVKESGFDRFAGVEGLRGLCIPKSVTEDRWPWLMRTDMPPIIQYPVGDGAFSFTCGLVTMFYAPSWRGSLRGVATLLSALMTGSKKPAKKQQ</sequence>
<feature type="domain" description="Aldehyde dehydrogenase" evidence="6">
    <location>
        <begin position="68"/>
        <end position="533"/>
    </location>
</feature>
<dbReference type="AlphaFoldDB" id="A0AAW1PFJ3"/>
<evidence type="ECO:0000259" key="6">
    <source>
        <dbReference type="Pfam" id="PF00171"/>
    </source>
</evidence>